<reference evidence="2 3" key="1">
    <citation type="submission" date="2016-11" db="EMBL/GenBank/DDBJ databases">
        <authorList>
            <person name="Jaros S."/>
            <person name="Januszkiewicz K."/>
            <person name="Wedrychowicz H."/>
        </authorList>
    </citation>
    <scope>NUCLEOTIDE SEQUENCE [LARGE SCALE GENOMIC DNA]</scope>
    <source>
        <strain evidence="2 3">CGMCC 1.10681</strain>
    </source>
</reference>
<dbReference type="Pfam" id="PF00107">
    <property type="entry name" value="ADH_zinc_N"/>
    <property type="match status" value="1"/>
</dbReference>
<dbReference type="InterPro" id="IPR052711">
    <property type="entry name" value="Zinc_ADH-like"/>
</dbReference>
<evidence type="ECO:0000313" key="2">
    <source>
        <dbReference type="EMBL" id="SHM89260.1"/>
    </source>
</evidence>
<sequence>MKAYVVIDGEYRVSDVPKTSPKNNEVLVKLKVAGLNHRDLKIKDRVKDKSKSFTLGSDGAGTIEKLGDNVTRYQIGEEVIINPSLNWYHKSEAPPKEFEIVGVPFAGTFADSILIHKDFIEPKPKHLSWEEAGVFALSALTGYRALVTQGGLEKGETLFIPGVGGGVNSFIIQMAKALGARVITSSRDPKKLEEAEKLGFDRGVLTTGVWKRELADEQIDMVIESIGGATFNKSLDVLKKGGRIVTYGSSTNDEFTFNLRQFFYGQYKLIGSTMGSREELHELIKLINQYKISPIIDKGFAFDQIDQAFSYLASQEQLGKVYIDFAK</sequence>
<dbReference type="InterPro" id="IPR013149">
    <property type="entry name" value="ADH-like_C"/>
</dbReference>
<dbReference type="PANTHER" id="PTHR45033">
    <property type="match status" value="1"/>
</dbReference>
<organism evidence="2 3">
    <name type="scientific">Gracilibacillus kekensis</name>
    <dbReference type="NCBI Taxonomy" id="1027249"/>
    <lineage>
        <taxon>Bacteria</taxon>
        <taxon>Bacillati</taxon>
        <taxon>Bacillota</taxon>
        <taxon>Bacilli</taxon>
        <taxon>Bacillales</taxon>
        <taxon>Bacillaceae</taxon>
        <taxon>Gracilibacillus</taxon>
    </lineage>
</organism>
<dbReference type="SUPFAM" id="SSF50129">
    <property type="entry name" value="GroES-like"/>
    <property type="match status" value="1"/>
</dbReference>
<dbReference type="AlphaFoldDB" id="A0A1M7MEH8"/>
<proteinExistence type="predicted"/>
<dbReference type="InterPro" id="IPR020843">
    <property type="entry name" value="ER"/>
</dbReference>
<dbReference type="SUPFAM" id="SSF51735">
    <property type="entry name" value="NAD(P)-binding Rossmann-fold domains"/>
    <property type="match status" value="1"/>
</dbReference>
<dbReference type="Gene3D" id="3.90.180.10">
    <property type="entry name" value="Medium-chain alcohol dehydrogenases, catalytic domain"/>
    <property type="match status" value="1"/>
</dbReference>
<dbReference type="Proteomes" id="UP000184184">
    <property type="component" value="Unassembled WGS sequence"/>
</dbReference>
<feature type="domain" description="Enoyl reductase (ER)" evidence="1">
    <location>
        <begin position="9"/>
        <end position="323"/>
    </location>
</feature>
<evidence type="ECO:0000313" key="3">
    <source>
        <dbReference type="Proteomes" id="UP000184184"/>
    </source>
</evidence>
<dbReference type="Pfam" id="PF08240">
    <property type="entry name" value="ADH_N"/>
    <property type="match status" value="1"/>
</dbReference>
<gene>
    <name evidence="2" type="ORF">SAMN05216179_1185</name>
</gene>
<dbReference type="InterPro" id="IPR013154">
    <property type="entry name" value="ADH-like_N"/>
</dbReference>
<accession>A0A1M7MEH8</accession>
<dbReference type="PANTHER" id="PTHR45033:SF3">
    <property type="entry name" value="DEHYDROGENASE, PUTATIVE (AFU_ORTHOLOGUE AFUA_2G13270)-RELATED"/>
    <property type="match status" value="1"/>
</dbReference>
<protein>
    <submittedName>
        <fullName evidence="2">Zinc-binding alcohol dehydrogenase/oxidoreductase</fullName>
    </submittedName>
</protein>
<dbReference type="InterPro" id="IPR036291">
    <property type="entry name" value="NAD(P)-bd_dom_sf"/>
</dbReference>
<dbReference type="GO" id="GO:0016491">
    <property type="term" value="F:oxidoreductase activity"/>
    <property type="evidence" value="ECO:0007669"/>
    <property type="project" value="InterPro"/>
</dbReference>
<dbReference type="RefSeq" id="WP_073200665.1">
    <property type="nucleotide sequence ID" value="NZ_FRCZ01000002.1"/>
</dbReference>
<dbReference type="STRING" id="1027249.SAMN05216179_1185"/>
<evidence type="ECO:0000259" key="1">
    <source>
        <dbReference type="SMART" id="SM00829"/>
    </source>
</evidence>
<dbReference type="EMBL" id="FRCZ01000002">
    <property type="protein sequence ID" value="SHM89260.1"/>
    <property type="molecule type" value="Genomic_DNA"/>
</dbReference>
<dbReference type="Gene3D" id="3.40.50.720">
    <property type="entry name" value="NAD(P)-binding Rossmann-like Domain"/>
    <property type="match status" value="1"/>
</dbReference>
<dbReference type="InterPro" id="IPR011032">
    <property type="entry name" value="GroES-like_sf"/>
</dbReference>
<name>A0A1M7MEH8_9BACI</name>
<dbReference type="OrthoDB" id="9787435at2"/>
<dbReference type="SMART" id="SM00829">
    <property type="entry name" value="PKS_ER"/>
    <property type="match status" value="1"/>
</dbReference>
<keyword evidence="3" id="KW-1185">Reference proteome</keyword>